<accession>A0ABM9SDA3</accession>
<comment type="subcellular location">
    <subcellularLocation>
        <location evidence="2">Cell membrane</location>
        <topology evidence="2">Multi-pass membrane protein</topology>
    </subcellularLocation>
</comment>
<keyword evidence="8" id="KW-0418">Kinase</keyword>
<organism evidence="16 17">
    <name type="scientific">Desulfuromonas versatilis</name>
    <dbReference type="NCBI Taxonomy" id="2802975"/>
    <lineage>
        <taxon>Bacteria</taxon>
        <taxon>Pseudomonadati</taxon>
        <taxon>Thermodesulfobacteriota</taxon>
        <taxon>Desulfuromonadia</taxon>
        <taxon>Desulfuromonadales</taxon>
        <taxon>Desulfuromonadaceae</taxon>
        <taxon>Desulfuromonas</taxon>
    </lineage>
</organism>
<dbReference type="Pfam" id="PF00512">
    <property type="entry name" value="HisKA"/>
    <property type="match status" value="1"/>
</dbReference>
<evidence type="ECO:0000259" key="12">
    <source>
        <dbReference type="PROSITE" id="PS50109"/>
    </source>
</evidence>
<dbReference type="SMART" id="SM00387">
    <property type="entry name" value="HATPase_c"/>
    <property type="match status" value="1"/>
</dbReference>
<keyword evidence="6" id="KW-0808">Transferase</keyword>
<keyword evidence="17" id="KW-1185">Reference proteome</keyword>
<evidence type="ECO:0000256" key="5">
    <source>
        <dbReference type="ARBA" id="ARBA00022553"/>
    </source>
</evidence>
<dbReference type="InterPro" id="IPR003594">
    <property type="entry name" value="HATPase_dom"/>
</dbReference>
<dbReference type="CDD" id="cd12914">
    <property type="entry name" value="PDC1_DGC_like"/>
    <property type="match status" value="1"/>
</dbReference>
<comment type="catalytic activity">
    <reaction evidence="1">
        <text>ATP + protein L-histidine = ADP + protein N-phospho-L-histidine.</text>
        <dbReference type="EC" id="2.7.13.3"/>
    </reaction>
</comment>
<dbReference type="NCBIfam" id="TIGR00229">
    <property type="entry name" value="sensory_box"/>
    <property type="match status" value="4"/>
</dbReference>
<evidence type="ECO:0000256" key="9">
    <source>
        <dbReference type="ARBA" id="ARBA00022989"/>
    </source>
</evidence>
<dbReference type="InterPro" id="IPR033479">
    <property type="entry name" value="dCache_1"/>
</dbReference>
<dbReference type="EC" id="2.7.13.3" evidence="3"/>
<dbReference type="SMART" id="SM00086">
    <property type="entry name" value="PAC"/>
    <property type="match status" value="4"/>
</dbReference>
<keyword evidence="10 11" id="KW-0472">Membrane</keyword>
<dbReference type="InterPro" id="IPR005467">
    <property type="entry name" value="His_kinase_dom"/>
</dbReference>
<dbReference type="Pfam" id="PF00672">
    <property type="entry name" value="HAMP"/>
    <property type="match status" value="1"/>
</dbReference>
<dbReference type="InterPro" id="IPR036097">
    <property type="entry name" value="HisK_dim/P_sf"/>
</dbReference>
<dbReference type="InterPro" id="IPR000014">
    <property type="entry name" value="PAS"/>
</dbReference>
<keyword evidence="4" id="KW-1003">Cell membrane</keyword>
<dbReference type="PROSITE" id="PS50109">
    <property type="entry name" value="HIS_KIN"/>
    <property type="match status" value="1"/>
</dbReference>
<dbReference type="InterPro" id="IPR003660">
    <property type="entry name" value="HAMP_dom"/>
</dbReference>
<dbReference type="InterPro" id="IPR004358">
    <property type="entry name" value="Sig_transdc_His_kin-like_C"/>
</dbReference>
<keyword evidence="9 11" id="KW-1133">Transmembrane helix</keyword>
<dbReference type="Gene3D" id="2.10.70.100">
    <property type="match status" value="1"/>
</dbReference>
<dbReference type="Proteomes" id="UP001319827">
    <property type="component" value="Chromosome"/>
</dbReference>
<dbReference type="SUPFAM" id="SSF47384">
    <property type="entry name" value="Homodimeric domain of signal transducing histidine kinase"/>
    <property type="match status" value="1"/>
</dbReference>
<dbReference type="EMBL" id="AP024355">
    <property type="protein sequence ID" value="BCR03121.1"/>
    <property type="molecule type" value="Genomic_DNA"/>
</dbReference>
<dbReference type="PRINTS" id="PR00344">
    <property type="entry name" value="BCTRLSENSOR"/>
</dbReference>
<evidence type="ECO:0000259" key="13">
    <source>
        <dbReference type="PROSITE" id="PS50112"/>
    </source>
</evidence>
<feature type="domain" description="PAC" evidence="14">
    <location>
        <begin position="451"/>
        <end position="503"/>
    </location>
</feature>
<dbReference type="CDD" id="cd00130">
    <property type="entry name" value="PAS"/>
    <property type="match status" value="4"/>
</dbReference>
<evidence type="ECO:0000256" key="6">
    <source>
        <dbReference type="ARBA" id="ARBA00022679"/>
    </source>
</evidence>
<evidence type="ECO:0000256" key="8">
    <source>
        <dbReference type="ARBA" id="ARBA00022777"/>
    </source>
</evidence>
<dbReference type="SMART" id="SM00304">
    <property type="entry name" value="HAMP"/>
    <property type="match status" value="1"/>
</dbReference>
<dbReference type="InterPro" id="IPR035965">
    <property type="entry name" value="PAS-like_dom_sf"/>
</dbReference>
<dbReference type="RefSeq" id="WP_221250599.1">
    <property type="nucleotide sequence ID" value="NZ_AP024355.1"/>
</dbReference>
<dbReference type="SMART" id="SM00091">
    <property type="entry name" value="PAS"/>
    <property type="match status" value="4"/>
</dbReference>
<evidence type="ECO:0000256" key="10">
    <source>
        <dbReference type="ARBA" id="ARBA00023136"/>
    </source>
</evidence>
<dbReference type="Pfam" id="PF02743">
    <property type="entry name" value="dCache_1"/>
    <property type="match status" value="1"/>
</dbReference>
<evidence type="ECO:0000256" key="2">
    <source>
        <dbReference type="ARBA" id="ARBA00004651"/>
    </source>
</evidence>
<dbReference type="SMART" id="SM00388">
    <property type="entry name" value="HisKA"/>
    <property type="match status" value="1"/>
</dbReference>
<dbReference type="Gene3D" id="6.10.340.10">
    <property type="match status" value="1"/>
</dbReference>
<feature type="domain" description="PAC" evidence="14">
    <location>
        <begin position="700"/>
        <end position="752"/>
    </location>
</feature>
<evidence type="ECO:0000313" key="17">
    <source>
        <dbReference type="Proteomes" id="UP001319827"/>
    </source>
</evidence>
<feature type="domain" description="PAS" evidence="13">
    <location>
        <begin position="749"/>
        <end position="795"/>
    </location>
</feature>
<evidence type="ECO:0000259" key="14">
    <source>
        <dbReference type="PROSITE" id="PS50113"/>
    </source>
</evidence>
<sequence length="1143" mass="127446">MNELAAKLQRLWADISLKIKIALLASGLVLALTGIIASFLFHNFERQLQQNLYHQQFSLVSALAESIDEKLELAQAALVAAAPHFQHDGSDPEGVQEFLDDLYGLRELFDRGLCLFSPEGDLVAATPFAPDQRGKNFAFREYFRETVTSGLPVISEPYFSSREDRAPSIILTAPIHNKEGKLIAVMGGAMDLLGKSFLAQIATVKIGLSGYVYVYNTDRTIIVHPDPSRILQQDVPPGVNPLFDRALEGFEGTGETINSLGLRTLSSFKRLKKTNWIMAANFPVDEAYAFITQARTAVWQGLLMITLPILAATLGLIHLLLRRLQSLTRHVQRLPQKQGPEKQLPIGGKDEIGILAQAFNAFVNEQGRYQQTLVEAKEEAEKERARSEAVIAGIGDGLNIIDRDFKILYQNQVTRDLIGDRIGEDCYQAIHQRKEPCPGCAIAGTFRDGRIHIQEHITEIGGKTIWVEITASPIRDSDGKIVGGVEIVRDVTARKTAEERLRKSEHLLSETQRIAGIGSFDLDLKTFEQTWSEELYRIHQLPPGTPVTYETIFAFNPPEDRSRIDQAVREAIEETGEYEFEHTIIRPDGTTRIMQAIGRVIYDEAGAPLRLIGTCQDITERRQAEEQLRILSEAVKQSPVCIVITDPQARIQYVNPRVTELTGYRPEEVIGDTPSLVASGNTPREVYQQLWQTLGRKESWRGEFQNRKKNGELYWEQALIAPILDAAGKITHYIAIKEDVTERKQSEERIRMLSLAVEQSPALVMITDTGGLIQYLNPRYEQVTGYAAEELVGRNAAELGDQDPLDRENMWLALSAGEEWQGEFRNKKKSGEVFYEAAAISPVKNPAGTTTHFVKVAEDITESRALAQQLRHVQKMEAIGQLAGGIAHDFNNLLTAIIGYASIQQFKAAEGSSLKSDLAGIIAAANRGTRLTKDLLAFSRKRNPDLELPRPDALDLNDIIERGCELLKRLIGEDIELVVELSPEKLPVRADRHNLEQVLLNLGTNARDAMPQGGRLCLQSQKVHLDQQFVARHGYGIPGDYAQLSVSDSGCGMSRETVERIFEPFFTTKEVNKGTGLGLSIIYGIVKQHKGFITCGSQPGQGTTFRILLPLNRGSRLEQELSSLESPTWELEPVQEAEKDYRI</sequence>
<feature type="domain" description="HAMP" evidence="15">
    <location>
        <begin position="318"/>
        <end position="371"/>
    </location>
</feature>
<evidence type="ECO:0000256" key="1">
    <source>
        <dbReference type="ARBA" id="ARBA00000085"/>
    </source>
</evidence>
<feature type="transmembrane region" description="Helical" evidence="11">
    <location>
        <begin position="21"/>
        <end position="41"/>
    </location>
</feature>
<feature type="domain" description="PAS" evidence="13">
    <location>
        <begin position="624"/>
        <end position="673"/>
    </location>
</feature>
<dbReference type="PANTHER" id="PTHR43065:SF42">
    <property type="entry name" value="TWO-COMPONENT SENSOR PPRA"/>
    <property type="match status" value="1"/>
</dbReference>
<keyword evidence="7 11" id="KW-0812">Transmembrane</keyword>
<keyword evidence="5" id="KW-0597">Phosphoprotein</keyword>
<reference evidence="16 17" key="2">
    <citation type="journal article" date="2021" name="Int. J. Syst. Evol. Microbiol.">
        <title>Isolation and Polyphasic Characterization of Desulfuromonas versatilis sp. Nov., an Electrogenic Bacteria Capable of Versatile Metabolism Isolated from a Graphene Oxide-Reducing Enrichment Culture.</title>
        <authorList>
            <person name="Xie L."/>
            <person name="Yoshida N."/>
            <person name="Ishii S."/>
            <person name="Meng L."/>
        </authorList>
    </citation>
    <scope>NUCLEOTIDE SEQUENCE [LARGE SCALE GENOMIC DNA]</scope>
    <source>
        <strain evidence="16 17">NIT-T3</strain>
    </source>
</reference>
<evidence type="ECO:0000256" key="11">
    <source>
        <dbReference type="SAM" id="Phobius"/>
    </source>
</evidence>
<gene>
    <name evidence="16" type="ORF">DESUT3_01900</name>
</gene>
<evidence type="ECO:0000256" key="4">
    <source>
        <dbReference type="ARBA" id="ARBA00022475"/>
    </source>
</evidence>
<dbReference type="PANTHER" id="PTHR43065">
    <property type="entry name" value="SENSOR HISTIDINE KINASE"/>
    <property type="match status" value="1"/>
</dbReference>
<dbReference type="InterPro" id="IPR001610">
    <property type="entry name" value="PAC"/>
</dbReference>
<evidence type="ECO:0000259" key="15">
    <source>
        <dbReference type="PROSITE" id="PS50885"/>
    </source>
</evidence>
<evidence type="ECO:0000256" key="3">
    <source>
        <dbReference type="ARBA" id="ARBA00012438"/>
    </source>
</evidence>
<dbReference type="PROSITE" id="PS50112">
    <property type="entry name" value="PAS"/>
    <property type="match status" value="2"/>
</dbReference>
<protein>
    <recommendedName>
        <fullName evidence="3">histidine kinase</fullName>
        <ecNumber evidence="3">2.7.13.3</ecNumber>
    </recommendedName>
</protein>
<dbReference type="InterPro" id="IPR003661">
    <property type="entry name" value="HisK_dim/P_dom"/>
</dbReference>
<dbReference type="SUPFAM" id="SSF55874">
    <property type="entry name" value="ATPase domain of HSP90 chaperone/DNA topoisomerase II/histidine kinase"/>
    <property type="match status" value="1"/>
</dbReference>
<dbReference type="InterPro" id="IPR013655">
    <property type="entry name" value="PAS_fold_3"/>
</dbReference>
<dbReference type="SUPFAM" id="SSF55785">
    <property type="entry name" value="PYP-like sensor domain (PAS domain)"/>
    <property type="match status" value="4"/>
</dbReference>
<dbReference type="Gene3D" id="3.30.450.20">
    <property type="entry name" value="PAS domain"/>
    <property type="match status" value="5"/>
</dbReference>
<feature type="domain" description="PAC" evidence="14">
    <location>
        <begin position="578"/>
        <end position="630"/>
    </location>
</feature>
<proteinExistence type="predicted"/>
<dbReference type="PROSITE" id="PS50113">
    <property type="entry name" value="PAC"/>
    <property type="match status" value="4"/>
</dbReference>
<evidence type="ECO:0000313" key="16">
    <source>
        <dbReference type="EMBL" id="BCR03121.1"/>
    </source>
</evidence>
<dbReference type="CDD" id="cd00082">
    <property type="entry name" value="HisKA"/>
    <property type="match status" value="1"/>
</dbReference>
<evidence type="ECO:0000256" key="7">
    <source>
        <dbReference type="ARBA" id="ARBA00022692"/>
    </source>
</evidence>
<dbReference type="InterPro" id="IPR036890">
    <property type="entry name" value="HATPase_C_sf"/>
</dbReference>
<reference evidence="16 17" key="1">
    <citation type="journal article" date="2016" name="C (Basel)">
        <title>Selective Growth of and Electricity Production by Marine Exoelectrogenic Bacteria in Self-Aggregated Hydrogel of Microbially Reduced Graphene Oxide.</title>
        <authorList>
            <person name="Yoshida N."/>
            <person name="Goto Y."/>
            <person name="Miyata Y."/>
        </authorList>
    </citation>
    <scope>NUCLEOTIDE SEQUENCE [LARGE SCALE GENOMIC DNA]</scope>
    <source>
        <strain evidence="16 17">NIT-T3</strain>
    </source>
</reference>
<dbReference type="Pfam" id="PF08447">
    <property type="entry name" value="PAS_3"/>
    <property type="match status" value="1"/>
</dbReference>
<dbReference type="Pfam" id="PF13426">
    <property type="entry name" value="PAS_9"/>
    <property type="match status" value="3"/>
</dbReference>
<dbReference type="Gene3D" id="1.10.287.130">
    <property type="match status" value="1"/>
</dbReference>
<dbReference type="PROSITE" id="PS50885">
    <property type="entry name" value="HAMP"/>
    <property type="match status" value="1"/>
</dbReference>
<feature type="domain" description="PAC" evidence="14">
    <location>
        <begin position="820"/>
        <end position="872"/>
    </location>
</feature>
<dbReference type="Pfam" id="PF02518">
    <property type="entry name" value="HATPase_c"/>
    <property type="match status" value="1"/>
</dbReference>
<name>A0ABM9SDA3_9BACT</name>
<feature type="transmembrane region" description="Helical" evidence="11">
    <location>
        <begin position="297"/>
        <end position="321"/>
    </location>
</feature>
<dbReference type="CDD" id="cd06225">
    <property type="entry name" value="HAMP"/>
    <property type="match status" value="1"/>
</dbReference>
<dbReference type="CDD" id="cd18774">
    <property type="entry name" value="PDC2_HK_sensor"/>
    <property type="match status" value="1"/>
</dbReference>
<dbReference type="Gene3D" id="3.30.565.10">
    <property type="entry name" value="Histidine kinase-like ATPase, C-terminal domain"/>
    <property type="match status" value="1"/>
</dbReference>
<feature type="domain" description="Histidine kinase" evidence="12">
    <location>
        <begin position="885"/>
        <end position="1113"/>
    </location>
</feature>
<dbReference type="InterPro" id="IPR000700">
    <property type="entry name" value="PAS-assoc_C"/>
</dbReference>